<evidence type="ECO:0000259" key="1">
    <source>
        <dbReference type="Pfam" id="PF22124"/>
    </source>
</evidence>
<sequence length="148" mass="17023">MLSAVRGKTLDQSRMNHLTDYQALFGRVSISLGRNTVTLHASNDQHERIFLEVLTYDLYAQYERSLLHRPERQSQPTCRVSGMKELTQHGEGGLILTLAIEIRTIYFQKNSWLAEPLNIAETLDPLWNMLSEMAERGQQLTSDHYDTS</sequence>
<accession>A0A0W0FKZ8</accession>
<evidence type="ECO:0000313" key="2">
    <source>
        <dbReference type="EMBL" id="KTB36969.1"/>
    </source>
</evidence>
<name>A0A0W0FKZ8_MONRR</name>
<dbReference type="GO" id="GO:0005975">
    <property type="term" value="P:carbohydrate metabolic process"/>
    <property type="evidence" value="ECO:0007669"/>
    <property type="project" value="InterPro"/>
</dbReference>
<dbReference type="Pfam" id="PF22124">
    <property type="entry name" value="Glyco_hydro_95_cat"/>
    <property type="match status" value="1"/>
</dbReference>
<reference evidence="2 3" key="1">
    <citation type="submission" date="2015-12" db="EMBL/GenBank/DDBJ databases">
        <title>Draft genome sequence of Moniliophthora roreri, the causal agent of frosty pod rot of cacao.</title>
        <authorList>
            <person name="Aime M.C."/>
            <person name="Diaz-Valderrama J.R."/>
            <person name="Kijpornyongpan T."/>
            <person name="Phillips-Mora W."/>
        </authorList>
    </citation>
    <scope>NUCLEOTIDE SEQUENCE [LARGE SCALE GENOMIC DNA]</scope>
    <source>
        <strain evidence="2 3">MCA 2952</strain>
    </source>
</reference>
<feature type="domain" description="Glycosyl hydrolase family 95 catalytic" evidence="1">
    <location>
        <begin position="11"/>
        <end position="147"/>
    </location>
</feature>
<proteinExistence type="predicted"/>
<dbReference type="InterPro" id="IPR012341">
    <property type="entry name" value="6hp_glycosidase-like_sf"/>
</dbReference>
<dbReference type="AlphaFoldDB" id="A0A0W0FKZ8"/>
<dbReference type="Gene3D" id="1.50.10.10">
    <property type="match status" value="1"/>
</dbReference>
<evidence type="ECO:0000313" key="3">
    <source>
        <dbReference type="Proteomes" id="UP000054988"/>
    </source>
</evidence>
<dbReference type="InterPro" id="IPR054363">
    <property type="entry name" value="GH95_cat"/>
</dbReference>
<dbReference type="Proteomes" id="UP000054988">
    <property type="component" value="Unassembled WGS sequence"/>
</dbReference>
<comment type="caution">
    <text evidence="2">The sequence shown here is derived from an EMBL/GenBank/DDBJ whole genome shotgun (WGS) entry which is preliminary data.</text>
</comment>
<organism evidence="2 3">
    <name type="scientific">Moniliophthora roreri</name>
    <name type="common">Frosty pod rot fungus</name>
    <name type="synonym">Monilia roreri</name>
    <dbReference type="NCBI Taxonomy" id="221103"/>
    <lineage>
        <taxon>Eukaryota</taxon>
        <taxon>Fungi</taxon>
        <taxon>Dikarya</taxon>
        <taxon>Basidiomycota</taxon>
        <taxon>Agaricomycotina</taxon>
        <taxon>Agaricomycetes</taxon>
        <taxon>Agaricomycetidae</taxon>
        <taxon>Agaricales</taxon>
        <taxon>Marasmiineae</taxon>
        <taxon>Marasmiaceae</taxon>
        <taxon>Moniliophthora</taxon>
    </lineage>
</organism>
<protein>
    <recommendedName>
        <fullName evidence="1">Glycosyl hydrolase family 95 catalytic domain-containing protein</fullName>
    </recommendedName>
</protein>
<dbReference type="EMBL" id="LATX01001871">
    <property type="protein sequence ID" value="KTB36969.1"/>
    <property type="molecule type" value="Genomic_DNA"/>
</dbReference>
<gene>
    <name evidence="2" type="ORF">WG66_10425</name>
</gene>